<gene>
    <name evidence="1" type="ORF">F9K24_06695</name>
</gene>
<organism evidence="1 2">
    <name type="scientific">Leptonema illini</name>
    <dbReference type="NCBI Taxonomy" id="183"/>
    <lineage>
        <taxon>Bacteria</taxon>
        <taxon>Pseudomonadati</taxon>
        <taxon>Spirochaetota</taxon>
        <taxon>Spirochaetia</taxon>
        <taxon>Leptospirales</taxon>
        <taxon>Leptospiraceae</taxon>
        <taxon>Leptonema</taxon>
    </lineage>
</organism>
<evidence type="ECO:0000313" key="2">
    <source>
        <dbReference type="Proteomes" id="UP000460298"/>
    </source>
</evidence>
<sequence>MKRGVFFDLGRVLLDFDLIPFFAEIARQTESDLTAVRSAISDARLFDRYERGEFDDDSFFVGLQKITGYAGDEQQLRRLWTDIFTPIEKNIALMHALRERYPIGLISNTSPLHISHIEQRFDLLAHIPVRVLSYQVGLMKPDRRIFEHALKQLGVHAEGSVFIDDLEVNLSGAKELGMHVIHYLPEVDLEHELVKLGFPL</sequence>
<evidence type="ECO:0000313" key="1">
    <source>
        <dbReference type="EMBL" id="KAB2933533.1"/>
    </source>
</evidence>
<dbReference type="Gene3D" id="3.40.50.1000">
    <property type="entry name" value="HAD superfamily/HAD-like"/>
    <property type="match status" value="1"/>
</dbReference>
<dbReference type="InterPro" id="IPR006439">
    <property type="entry name" value="HAD-SF_hydro_IA"/>
</dbReference>
<dbReference type="PANTHER" id="PTHR43611:SF3">
    <property type="entry name" value="FLAVIN MONONUCLEOTIDE HYDROLASE 1, CHLOROPLATIC"/>
    <property type="match status" value="1"/>
</dbReference>
<dbReference type="AlphaFoldDB" id="A0A833LXR4"/>
<proteinExistence type="predicted"/>
<name>A0A833LXR4_9LEPT</name>
<dbReference type="Pfam" id="PF00702">
    <property type="entry name" value="Hydrolase"/>
    <property type="match status" value="1"/>
</dbReference>
<dbReference type="PRINTS" id="PR00413">
    <property type="entry name" value="HADHALOGNASE"/>
</dbReference>
<dbReference type="Gene3D" id="1.10.150.240">
    <property type="entry name" value="Putative phosphatase, domain 2"/>
    <property type="match status" value="1"/>
</dbReference>
<dbReference type="SUPFAM" id="SSF56784">
    <property type="entry name" value="HAD-like"/>
    <property type="match status" value="1"/>
</dbReference>
<dbReference type="PANTHER" id="PTHR43611">
    <property type="entry name" value="ALPHA-D-GLUCOSE 1-PHOSPHATE PHOSPHATASE"/>
    <property type="match status" value="1"/>
</dbReference>
<protein>
    <submittedName>
        <fullName evidence="1">HAD family phosphatase</fullName>
    </submittedName>
</protein>
<dbReference type="Proteomes" id="UP000460298">
    <property type="component" value="Unassembled WGS sequence"/>
</dbReference>
<accession>A0A833LXR4</accession>
<dbReference type="InterPro" id="IPR036412">
    <property type="entry name" value="HAD-like_sf"/>
</dbReference>
<dbReference type="CDD" id="cd02603">
    <property type="entry name" value="HAD_sEH-N_like"/>
    <property type="match status" value="1"/>
</dbReference>
<reference evidence="1 2" key="1">
    <citation type="submission" date="2019-10" db="EMBL/GenBank/DDBJ databases">
        <title>Extracellular Electron Transfer in a Candidatus Methanoperedens spp. Enrichment Culture.</title>
        <authorList>
            <person name="Berger S."/>
            <person name="Rangel Shaw D."/>
            <person name="Berben T."/>
            <person name="In 'T Zandt M."/>
            <person name="Frank J."/>
            <person name="Reimann J."/>
            <person name="Jetten M.S.M."/>
            <person name="Welte C.U."/>
        </authorList>
    </citation>
    <scope>NUCLEOTIDE SEQUENCE [LARGE SCALE GENOMIC DNA]</scope>
    <source>
        <strain evidence="1">SB12</strain>
    </source>
</reference>
<dbReference type="InterPro" id="IPR023198">
    <property type="entry name" value="PGP-like_dom2"/>
</dbReference>
<dbReference type="InterPro" id="IPR023214">
    <property type="entry name" value="HAD_sf"/>
</dbReference>
<dbReference type="SFLD" id="SFLDG01129">
    <property type="entry name" value="C1.5:_HAD__Beta-PGM__Phosphata"/>
    <property type="match status" value="1"/>
</dbReference>
<dbReference type="NCBIfam" id="TIGR01509">
    <property type="entry name" value="HAD-SF-IA-v3"/>
    <property type="match status" value="1"/>
</dbReference>
<dbReference type="SFLD" id="SFLDS00003">
    <property type="entry name" value="Haloacid_Dehalogenase"/>
    <property type="match status" value="1"/>
</dbReference>
<dbReference type="EMBL" id="WBUI01000005">
    <property type="protein sequence ID" value="KAB2933533.1"/>
    <property type="molecule type" value="Genomic_DNA"/>
</dbReference>
<dbReference type="NCBIfam" id="TIGR01549">
    <property type="entry name" value="HAD-SF-IA-v1"/>
    <property type="match status" value="1"/>
</dbReference>
<comment type="caution">
    <text evidence="1">The sequence shown here is derived from an EMBL/GenBank/DDBJ whole genome shotgun (WGS) entry which is preliminary data.</text>
</comment>